<reference evidence="2" key="2">
    <citation type="journal article" date="2016" name="Sci. Rep.">
        <title>Dictyocaulus viviparus genome, variome and transcriptome elucidate lungworm biology and support future intervention.</title>
        <authorList>
            <person name="McNulty S.N."/>
            <person name="Strube C."/>
            <person name="Rosa B.A."/>
            <person name="Martin J.C."/>
            <person name="Tyagi R."/>
            <person name="Choi Y.J."/>
            <person name="Wang Q."/>
            <person name="Hallsworth Pepin K."/>
            <person name="Zhang X."/>
            <person name="Ozersky P."/>
            <person name="Wilson R.K."/>
            <person name="Sternberg P.W."/>
            <person name="Gasser R.B."/>
            <person name="Mitreva M."/>
        </authorList>
    </citation>
    <scope>NUCLEOTIDE SEQUENCE [LARGE SCALE GENOMIC DNA]</scope>
    <source>
        <strain evidence="2">HannoverDv2000</strain>
    </source>
</reference>
<dbReference type="AlphaFoldDB" id="A0A0D8XWK8"/>
<keyword evidence="2" id="KW-1185">Reference proteome</keyword>
<evidence type="ECO:0000313" key="1">
    <source>
        <dbReference type="EMBL" id="KJH49043.1"/>
    </source>
</evidence>
<accession>A0A0D8XWK8</accession>
<protein>
    <submittedName>
        <fullName evidence="1">Uncharacterized protein</fullName>
    </submittedName>
</protein>
<dbReference type="EMBL" id="KN716247">
    <property type="protein sequence ID" value="KJH49043.1"/>
    <property type="molecule type" value="Genomic_DNA"/>
</dbReference>
<dbReference type="Proteomes" id="UP000053766">
    <property type="component" value="Unassembled WGS sequence"/>
</dbReference>
<dbReference type="InterPro" id="IPR040325">
    <property type="entry name" value="RIMBP1/2/3"/>
</dbReference>
<organism evidence="1 2">
    <name type="scientific">Dictyocaulus viviparus</name>
    <name type="common">Bovine lungworm</name>
    <dbReference type="NCBI Taxonomy" id="29172"/>
    <lineage>
        <taxon>Eukaryota</taxon>
        <taxon>Metazoa</taxon>
        <taxon>Ecdysozoa</taxon>
        <taxon>Nematoda</taxon>
        <taxon>Chromadorea</taxon>
        <taxon>Rhabditida</taxon>
        <taxon>Rhabditina</taxon>
        <taxon>Rhabditomorpha</taxon>
        <taxon>Strongyloidea</taxon>
        <taxon>Metastrongylidae</taxon>
        <taxon>Dictyocaulus</taxon>
    </lineage>
</organism>
<dbReference type="GO" id="GO:0045202">
    <property type="term" value="C:synapse"/>
    <property type="evidence" value="ECO:0007669"/>
    <property type="project" value="GOC"/>
</dbReference>
<reference evidence="1 2" key="1">
    <citation type="submission" date="2013-11" db="EMBL/GenBank/DDBJ databases">
        <title>Draft genome of the bovine lungworm Dictyocaulus viviparus.</title>
        <authorList>
            <person name="Mitreva M."/>
        </authorList>
    </citation>
    <scope>NUCLEOTIDE SEQUENCE [LARGE SCALE GENOMIC DNA]</scope>
    <source>
        <strain evidence="1 2">HannoverDv2000</strain>
    </source>
</reference>
<dbReference type="GO" id="GO:0007274">
    <property type="term" value="P:neuromuscular synaptic transmission"/>
    <property type="evidence" value="ECO:0007669"/>
    <property type="project" value="TreeGrafter"/>
</dbReference>
<proteinExistence type="predicted"/>
<name>A0A0D8XWK8_DICVI</name>
<dbReference type="STRING" id="29172.A0A0D8XWK8"/>
<dbReference type="OrthoDB" id="4158657at2759"/>
<gene>
    <name evidence="1" type="ORF">DICVIV_04822</name>
</gene>
<evidence type="ECO:0000313" key="2">
    <source>
        <dbReference type="Proteomes" id="UP000053766"/>
    </source>
</evidence>
<dbReference type="PANTHER" id="PTHR14234">
    <property type="entry name" value="RIM BINDING PROTEIN-RELATED"/>
    <property type="match status" value="1"/>
</dbReference>
<dbReference type="PANTHER" id="PTHR14234:SF19">
    <property type="entry name" value="RIM-BINDING PROTEIN, ISOFORM F"/>
    <property type="match status" value="1"/>
</dbReference>
<sequence>MEKMFYVGLSKVKAYEAAVAPQHLRVWAVTPVSACVRWYPSNSNADHVISLNAVKVGVCPPTVFQAKIVYGQREKNPYESRKCAIPLLGSTRLSSEANSANALYELLRFACRLESVDDIRRLSARCNAPSYVVLRFIDIRYETKLHALAILH</sequence>